<dbReference type="SUPFAM" id="SSF63829">
    <property type="entry name" value="Calcium-dependent phosphotriesterase"/>
    <property type="match status" value="1"/>
</dbReference>
<dbReference type="EMBL" id="JBBHLI010000012">
    <property type="protein sequence ID" value="MEK9502584.1"/>
    <property type="molecule type" value="Genomic_DNA"/>
</dbReference>
<evidence type="ECO:0000313" key="1">
    <source>
        <dbReference type="EMBL" id="MEK9502584.1"/>
    </source>
</evidence>
<protein>
    <recommendedName>
        <fullName evidence="3">6-bladed beta-propeller</fullName>
    </recommendedName>
</protein>
<dbReference type="RefSeq" id="WP_405287463.1">
    <property type="nucleotide sequence ID" value="NZ_JBBHLI010000012.1"/>
</dbReference>
<proteinExistence type="predicted"/>
<evidence type="ECO:0008006" key="3">
    <source>
        <dbReference type="Google" id="ProtNLM"/>
    </source>
</evidence>
<gene>
    <name evidence="1" type="ORF">WI372_16440</name>
</gene>
<evidence type="ECO:0000313" key="2">
    <source>
        <dbReference type="Proteomes" id="UP001484239"/>
    </source>
</evidence>
<dbReference type="Proteomes" id="UP001484239">
    <property type="component" value="Unassembled WGS sequence"/>
</dbReference>
<keyword evidence="2" id="KW-1185">Reference proteome</keyword>
<reference evidence="1 2" key="1">
    <citation type="submission" date="2024-02" db="EMBL/GenBank/DDBJ databases">
        <title>A novel Gemmatimonadota bacterium.</title>
        <authorList>
            <person name="Du Z.-J."/>
            <person name="Ye Y.-Q."/>
        </authorList>
    </citation>
    <scope>NUCLEOTIDE SEQUENCE [LARGE SCALE GENOMIC DNA]</scope>
    <source>
        <strain evidence="1 2">DH-20</strain>
    </source>
</reference>
<organism evidence="1 2">
    <name type="scientific">Gaopeijia maritima</name>
    <dbReference type="NCBI Taxonomy" id="3119007"/>
    <lineage>
        <taxon>Bacteria</taxon>
        <taxon>Pseudomonadati</taxon>
        <taxon>Gemmatimonadota</taxon>
        <taxon>Longimicrobiia</taxon>
        <taxon>Gaopeijiales</taxon>
        <taxon>Gaopeijiaceae</taxon>
        <taxon>Gaopeijia</taxon>
    </lineage>
</organism>
<comment type="caution">
    <text evidence="1">The sequence shown here is derived from an EMBL/GenBank/DDBJ whole genome shotgun (WGS) entry which is preliminary data.</text>
</comment>
<name>A0ABU9ECZ6_9BACT</name>
<accession>A0ABU9ECZ6</accession>
<sequence>MPSVLEIRWIMRPASLLVVVAAACVGEPDSSPWSVADSAGVRVVEIAVEPVALPVYASVGELEFTVGSIDGTDGPAFGDVGEVRSLPGGDVLVTESRSQTVGVYDRSGRTLARMGGRGDGPGEFRFLHVAGVAGDTLWIWDPIPQRLTPLSRSGRVWPVVTFEHELADRPGDLRRLADGGFVARTRFQPLDPLDPKYAESKVWTDSLVLRRLDAEGLEIDTIAIAAAEQLLREIWPSPTGEGDGRPVGAMLPFGTQAHWAIDSIGNSVVVDGTSGQMVLRDVRGSIRTVVRFASPPRPLPEAEVERLRRSRLDDVESSPFRPMVERVFSKELLPTAFPRVGGLLVGESGTIWVAQYATFPEEVTEWTAFAPDGEPLGRLSLPARFQAREFGEAYVLGAHTDEFGVQRVQRYRLERP</sequence>